<protein>
    <recommendedName>
        <fullName evidence="3">Transposase</fullName>
    </recommendedName>
</protein>
<dbReference type="AlphaFoldDB" id="A0AAX2H4Q1"/>
<dbReference type="Proteomes" id="UP000219564">
    <property type="component" value="Unassembled WGS sequence"/>
</dbReference>
<evidence type="ECO:0008006" key="3">
    <source>
        <dbReference type="Google" id="ProtNLM"/>
    </source>
</evidence>
<dbReference type="EMBL" id="OBKZ01000008">
    <property type="protein sequence ID" value="SOB50225.1"/>
    <property type="molecule type" value="Genomic_DNA"/>
</dbReference>
<evidence type="ECO:0000313" key="2">
    <source>
        <dbReference type="Proteomes" id="UP000219564"/>
    </source>
</evidence>
<organism evidence="1 2">
    <name type="scientific">Pseudomonas lundensis</name>
    <dbReference type="NCBI Taxonomy" id="86185"/>
    <lineage>
        <taxon>Bacteria</taxon>
        <taxon>Pseudomonadati</taxon>
        <taxon>Pseudomonadota</taxon>
        <taxon>Gammaproteobacteria</taxon>
        <taxon>Pseudomonadales</taxon>
        <taxon>Pseudomonadaceae</taxon>
        <taxon>Pseudomonas</taxon>
    </lineage>
</organism>
<accession>A0AAX2H4Q1</accession>
<sequence>MGLFLYRAIAQLRCVAHGFEQVFALFLNPFADDLDRSSLPINEPVHA</sequence>
<reference evidence="1 2" key="1">
    <citation type="submission" date="2017-08" db="EMBL/GenBank/DDBJ databases">
        <authorList>
            <person name="Chaillou S."/>
        </authorList>
    </citation>
    <scope>NUCLEOTIDE SEQUENCE [LARGE SCALE GENOMIC DNA]</scope>
    <source>
        <strain evidence="1 2">MFPA15A1205</strain>
    </source>
</reference>
<evidence type="ECO:0000313" key="1">
    <source>
        <dbReference type="EMBL" id="SOB50225.1"/>
    </source>
</evidence>
<gene>
    <name evidence="1" type="ORF">PLUA15_160268</name>
</gene>
<proteinExistence type="predicted"/>
<comment type="caution">
    <text evidence="1">The sequence shown here is derived from an EMBL/GenBank/DDBJ whole genome shotgun (WGS) entry which is preliminary data.</text>
</comment>
<name>A0AAX2H4Q1_9PSED</name>